<dbReference type="EC" id="2.3.1.51" evidence="5 11"/>
<dbReference type="SMART" id="SM00563">
    <property type="entry name" value="PlsC"/>
    <property type="match status" value="1"/>
</dbReference>
<dbReference type="Pfam" id="PF01553">
    <property type="entry name" value="Acyltransferase"/>
    <property type="match status" value="1"/>
</dbReference>
<feature type="domain" description="Phospholipid/glycerol acyltransferase" evidence="12">
    <location>
        <begin position="74"/>
        <end position="188"/>
    </location>
</feature>
<evidence type="ECO:0000256" key="4">
    <source>
        <dbReference type="ARBA" id="ARBA00008655"/>
    </source>
</evidence>
<evidence type="ECO:0000256" key="2">
    <source>
        <dbReference type="ARBA" id="ARBA00004728"/>
    </source>
</evidence>
<evidence type="ECO:0000256" key="8">
    <source>
        <dbReference type="ARBA" id="ARBA00022679"/>
    </source>
</evidence>
<dbReference type="InterPro" id="IPR002123">
    <property type="entry name" value="Plipid/glycerol_acylTrfase"/>
</dbReference>
<dbReference type="InterPro" id="IPR004552">
    <property type="entry name" value="AGP_acyltrans"/>
</dbReference>
<dbReference type="PANTHER" id="PTHR10434:SF64">
    <property type="entry name" value="1-ACYL-SN-GLYCEROL-3-PHOSPHATE ACYLTRANSFERASE-RELATED"/>
    <property type="match status" value="1"/>
</dbReference>
<evidence type="ECO:0000256" key="10">
    <source>
        <dbReference type="ARBA" id="ARBA00023315"/>
    </source>
</evidence>
<keyword evidence="11" id="KW-1208">Phospholipid metabolism</keyword>
<evidence type="ECO:0000256" key="6">
    <source>
        <dbReference type="ARBA" id="ARBA00016139"/>
    </source>
</evidence>
<organism evidence="13 14">
    <name type="scientific">Treponema maltophilum ATCC 51939</name>
    <dbReference type="NCBI Taxonomy" id="1125699"/>
    <lineage>
        <taxon>Bacteria</taxon>
        <taxon>Pseudomonadati</taxon>
        <taxon>Spirochaetota</taxon>
        <taxon>Spirochaetia</taxon>
        <taxon>Spirochaetales</taxon>
        <taxon>Treponemataceae</taxon>
        <taxon>Treponema</taxon>
    </lineage>
</organism>
<comment type="pathway">
    <text evidence="3">Lipid metabolism.</text>
</comment>
<evidence type="ECO:0000259" key="12">
    <source>
        <dbReference type="SMART" id="SM00563"/>
    </source>
</evidence>
<evidence type="ECO:0000313" key="14">
    <source>
        <dbReference type="Proteomes" id="UP000014541"/>
    </source>
</evidence>
<dbReference type="STRING" id="1125699.HMPREF9194_01113"/>
<dbReference type="eggNOG" id="COG0204">
    <property type="taxonomic scope" value="Bacteria"/>
</dbReference>
<dbReference type="AlphaFoldDB" id="S3JZV9"/>
<comment type="similarity">
    <text evidence="4 11">Belongs to the 1-acyl-sn-glycerol-3-phosphate acyltransferase family.</text>
</comment>
<dbReference type="GO" id="GO:0003841">
    <property type="term" value="F:1-acylglycerol-3-phosphate O-acyltransferase activity"/>
    <property type="evidence" value="ECO:0007669"/>
    <property type="project" value="UniProtKB-UniRule"/>
</dbReference>
<dbReference type="EMBL" id="ATFF01000006">
    <property type="protein sequence ID" value="EPF30790.1"/>
    <property type="molecule type" value="Genomic_DNA"/>
</dbReference>
<gene>
    <name evidence="13" type="ORF">HMPREF9194_01113</name>
</gene>
<protein>
    <recommendedName>
        <fullName evidence="6 11">1-acyl-sn-glycerol-3-phosphate acyltransferase</fullName>
        <ecNumber evidence="5 11">2.3.1.51</ecNumber>
    </recommendedName>
</protein>
<dbReference type="PANTHER" id="PTHR10434">
    <property type="entry name" value="1-ACYL-SN-GLYCEROL-3-PHOSPHATE ACYLTRANSFERASE"/>
    <property type="match status" value="1"/>
</dbReference>
<evidence type="ECO:0000256" key="3">
    <source>
        <dbReference type="ARBA" id="ARBA00005189"/>
    </source>
</evidence>
<dbReference type="RefSeq" id="WP_016525401.1">
    <property type="nucleotide sequence ID" value="NZ_KE332518.1"/>
</dbReference>
<dbReference type="CDD" id="cd07989">
    <property type="entry name" value="LPLAT_AGPAT-like"/>
    <property type="match status" value="1"/>
</dbReference>
<dbReference type="GO" id="GO:0016020">
    <property type="term" value="C:membrane"/>
    <property type="evidence" value="ECO:0007669"/>
    <property type="project" value="InterPro"/>
</dbReference>
<name>S3JZV9_TREMA</name>
<dbReference type="HOGENOM" id="CLU_027938_6_1_12"/>
<sequence>MLHSIIAFIRFAAYLIGSKKYLKIVKKLDAEGEIAERDALVKEQVAEWTKLVIKLTGSTVEVKGAENIPQTGAFVMVGNHQGYLDIPLLLGYVPKSIAFISKIEILKAPILSDWMKYMQCVFIDRKDRRQSVEAMAQAVENVKRGYPLVIFPEGTRSRGGPVAEFKPGSFKLAYRSDAAIVPFTIDGTWHIWEEHKRIRSAHLTLTIHKSIPAAGLTKEEQAALPARIQKIVESALPKEHLRQATASIKSV</sequence>
<comment type="pathway">
    <text evidence="2">Phospholipid metabolism; CDP-diacylglycerol biosynthesis; CDP-diacylglycerol from sn-glycerol 3-phosphate: step 2/3.</text>
</comment>
<comment type="domain">
    <text evidence="11">The HXXXXD motif is essential for acyltransferase activity and may constitute the binding site for the phosphate moiety of the glycerol-3-phosphate.</text>
</comment>
<dbReference type="SUPFAM" id="SSF69593">
    <property type="entry name" value="Glycerol-3-phosphate (1)-acyltransferase"/>
    <property type="match status" value="1"/>
</dbReference>
<keyword evidence="8 11" id="KW-0808">Transferase</keyword>
<keyword evidence="10 11" id="KW-0012">Acyltransferase</keyword>
<keyword evidence="9 11" id="KW-0443">Lipid metabolism</keyword>
<evidence type="ECO:0000256" key="11">
    <source>
        <dbReference type="RuleBase" id="RU361267"/>
    </source>
</evidence>
<comment type="catalytic activity">
    <reaction evidence="1 11">
        <text>a 1-acyl-sn-glycero-3-phosphate + an acyl-CoA = a 1,2-diacyl-sn-glycero-3-phosphate + CoA</text>
        <dbReference type="Rhea" id="RHEA:19709"/>
        <dbReference type="ChEBI" id="CHEBI:57287"/>
        <dbReference type="ChEBI" id="CHEBI:57970"/>
        <dbReference type="ChEBI" id="CHEBI:58342"/>
        <dbReference type="ChEBI" id="CHEBI:58608"/>
        <dbReference type="EC" id="2.3.1.51"/>
    </reaction>
</comment>
<dbReference type="NCBIfam" id="TIGR00530">
    <property type="entry name" value="AGP_acyltrn"/>
    <property type="match status" value="1"/>
</dbReference>
<reference evidence="13 14" key="1">
    <citation type="submission" date="2013-04" db="EMBL/GenBank/DDBJ databases">
        <title>The Genome Sequence of Treponema maltophilum ATCC 51939.</title>
        <authorList>
            <consortium name="The Broad Institute Genomics Platform"/>
            <person name="Earl A."/>
            <person name="Ward D."/>
            <person name="Feldgarden M."/>
            <person name="Gevers D."/>
            <person name="Leonetti C."/>
            <person name="Blanton J.M."/>
            <person name="Dewhirst F.E."/>
            <person name="Izard J."/>
            <person name="Walker B."/>
            <person name="Young S."/>
            <person name="Zeng Q."/>
            <person name="Gargeya S."/>
            <person name="Fitzgerald M."/>
            <person name="Haas B."/>
            <person name="Abouelleil A."/>
            <person name="Allen A.W."/>
            <person name="Alvarado L."/>
            <person name="Arachchi H.M."/>
            <person name="Berlin A.M."/>
            <person name="Chapman S.B."/>
            <person name="Gainer-Dewar J."/>
            <person name="Goldberg J."/>
            <person name="Griggs A."/>
            <person name="Gujja S."/>
            <person name="Hansen M."/>
            <person name="Howarth C."/>
            <person name="Imamovic A."/>
            <person name="Ireland A."/>
            <person name="Larimer J."/>
            <person name="McCowan C."/>
            <person name="Murphy C."/>
            <person name="Pearson M."/>
            <person name="Poon T.W."/>
            <person name="Priest M."/>
            <person name="Roberts A."/>
            <person name="Saif S."/>
            <person name="Shea T."/>
            <person name="Sisk P."/>
            <person name="Sykes S."/>
            <person name="Wortman J."/>
            <person name="Nusbaum C."/>
            <person name="Birren B."/>
        </authorList>
    </citation>
    <scope>NUCLEOTIDE SEQUENCE [LARGE SCALE GENOMIC DNA]</scope>
    <source>
        <strain evidence="13 14">ATCC 51939</strain>
    </source>
</reference>
<evidence type="ECO:0000313" key="13">
    <source>
        <dbReference type="EMBL" id="EPF30790.1"/>
    </source>
</evidence>
<evidence type="ECO:0000256" key="9">
    <source>
        <dbReference type="ARBA" id="ARBA00023098"/>
    </source>
</evidence>
<keyword evidence="11" id="KW-0594">Phospholipid biosynthesis</keyword>
<dbReference type="GO" id="GO:0006654">
    <property type="term" value="P:phosphatidic acid biosynthetic process"/>
    <property type="evidence" value="ECO:0007669"/>
    <property type="project" value="TreeGrafter"/>
</dbReference>
<comment type="caution">
    <text evidence="13">The sequence shown here is derived from an EMBL/GenBank/DDBJ whole genome shotgun (WGS) entry which is preliminary data.</text>
</comment>
<dbReference type="PATRIC" id="fig|1125699.3.peg.1134"/>
<dbReference type="Proteomes" id="UP000014541">
    <property type="component" value="Unassembled WGS sequence"/>
</dbReference>
<keyword evidence="14" id="KW-1185">Reference proteome</keyword>
<evidence type="ECO:0000256" key="7">
    <source>
        <dbReference type="ARBA" id="ARBA00022516"/>
    </source>
</evidence>
<evidence type="ECO:0000256" key="5">
    <source>
        <dbReference type="ARBA" id="ARBA00013211"/>
    </source>
</evidence>
<proteinExistence type="inferred from homology"/>
<dbReference type="OrthoDB" id="9803035at2"/>
<evidence type="ECO:0000256" key="1">
    <source>
        <dbReference type="ARBA" id="ARBA00001141"/>
    </source>
</evidence>
<keyword evidence="7 11" id="KW-0444">Lipid biosynthesis</keyword>
<accession>S3JZV9</accession>